<keyword evidence="2" id="KW-1185">Reference proteome</keyword>
<reference evidence="1" key="1">
    <citation type="journal article" date="2022" name="Int. J. Mol. Sci.">
        <title>Draft Genome of Tanacetum Coccineum: Genomic Comparison of Closely Related Tanacetum-Family Plants.</title>
        <authorList>
            <person name="Yamashiro T."/>
            <person name="Shiraishi A."/>
            <person name="Nakayama K."/>
            <person name="Satake H."/>
        </authorList>
    </citation>
    <scope>NUCLEOTIDE SEQUENCE</scope>
</reference>
<name>A0ABQ5HP01_9ASTR</name>
<dbReference type="EMBL" id="BQNB010019835">
    <property type="protein sequence ID" value="GJT89563.1"/>
    <property type="molecule type" value="Genomic_DNA"/>
</dbReference>
<proteinExistence type="predicted"/>
<evidence type="ECO:0000313" key="1">
    <source>
        <dbReference type="EMBL" id="GJT89563.1"/>
    </source>
</evidence>
<accession>A0ABQ5HP01</accession>
<sequence length="139" mass="15490">MDARLDKLSVDFDEELYPHMLTAIAGHHWVIGHGLRLAVMKCAESSEIRRTFADVVSAGLAKGMSEGLRYGIEHGKAGRDLVDVEAYDLEANRKLVKALQDLKDLKYPMVDELERLKDAPVERIMASLHLESDIGEDAS</sequence>
<organism evidence="1 2">
    <name type="scientific">Tanacetum coccineum</name>
    <dbReference type="NCBI Taxonomy" id="301880"/>
    <lineage>
        <taxon>Eukaryota</taxon>
        <taxon>Viridiplantae</taxon>
        <taxon>Streptophyta</taxon>
        <taxon>Embryophyta</taxon>
        <taxon>Tracheophyta</taxon>
        <taxon>Spermatophyta</taxon>
        <taxon>Magnoliopsida</taxon>
        <taxon>eudicotyledons</taxon>
        <taxon>Gunneridae</taxon>
        <taxon>Pentapetalae</taxon>
        <taxon>asterids</taxon>
        <taxon>campanulids</taxon>
        <taxon>Asterales</taxon>
        <taxon>Asteraceae</taxon>
        <taxon>Asteroideae</taxon>
        <taxon>Anthemideae</taxon>
        <taxon>Anthemidinae</taxon>
        <taxon>Tanacetum</taxon>
    </lineage>
</organism>
<dbReference type="Proteomes" id="UP001151760">
    <property type="component" value="Unassembled WGS sequence"/>
</dbReference>
<gene>
    <name evidence="1" type="ORF">Tco_1078408</name>
</gene>
<reference evidence="1" key="2">
    <citation type="submission" date="2022-01" db="EMBL/GenBank/DDBJ databases">
        <authorList>
            <person name="Yamashiro T."/>
            <person name="Shiraishi A."/>
            <person name="Satake H."/>
            <person name="Nakayama K."/>
        </authorList>
    </citation>
    <scope>NUCLEOTIDE SEQUENCE</scope>
</reference>
<protein>
    <recommendedName>
        <fullName evidence="3">Transposase</fullName>
    </recommendedName>
</protein>
<evidence type="ECO:0000313" key="2">
    <source>
        <dbReference type="Proteomes" id="UP001151760"/>
    </source>
</evidence>
<comment type="caution">
    <text evidence="1">The sequence shown here is derived from an EMBL/GenBank/DDBJ whole genome shotgun (WGS) entry which is preliminary data.</text>
</comment>
<evidence type="ECO:0008006" key="3">
    <source>
        <dbReference type="Google" id="ProtNLM"/>
    </source>
</evidence>